<feature type="compositionally biased region" description="Low complexity" evidence="12">
    <location>
        <begin position="10"/>
        <end position="19"/>
    </location>
</feature>
<dbReference type="PANTHER" id="PTHR12468:SF2">
    <property type="entry name" value="GPI MANNOSYLTRANSFERASE 2"/>
    <property type="match status" value="1"/>
</dbReference>
<comment type="pathway">
    <text evidence="2 11">Glycolipid biosynthesis; glycosylphosphatidylinositol-anchor biosynthesis.</text>
</comment>
<comment type="subcellular location">
    <subcellularLocation>
        <location evidence="1 11">Endoplasmic reticulum membrane</location>
        <topology evidence="1 11">Multi-pass membrane protein</topology>
    </subcellularLocation>
</comment>
<feature type="region of interest" description="Disordered" evidence="12">
    <location>
        <begin position="1"/>
        <end position="45"/>
    </location>
</feature>
<dbReference type="GO" id="GO:0006506">
    <property type="term" value="P:GPI anchor biosynthetic process"/>
    <property type="evidence" value="ECO:0007669"/>
    <property type="project" value="UniProtKB-KW"/>
</dbReference>
<accession>A0A915DDD6</accession>
<evidence type="ECO:0000256" key="7">
    <source>
        <dbReference type="ARBA" id="ARBA00022692"/>
    </source>
</evidence>
<evidence type="ECO:0000313" key="14">
    <source>
        <dbReference type="WBParaSite" id="jg18727"/>
    </source>
</evidence>
<dbReference type="GO" id="GO:0005789">
    <property type="term" value="C:endoplasmic reticulum membrane"/>
    <property type="evidence" value="ECO:0007669"/>
    <property type="project" value="UniProtKB-SubCell"/>
</dbReference>
<keyword evidence="5 11" id="KW-0328">Glycosyltransferase</keyword>
<evidence type="ECO:0000256" key="1">
    <source>
        <dbReference type="ARBA" id="ARBA00004477"/>
    </source>
</evidence>
<evidence type="ECO:0000256" key="8">
    <source>
        <dbReference type="ARBA" id="ARBA00022824"/>
    </source>
</evidence>
<comment type="caution">
    <text evidence="11">Lacks conserved residue(s) required for the propagation of feature annotation.</text>
</comment>
<evidence type="ECO:0000256" key="5">
    <source>
        <dbReference type="ARBA" id="ARBA00022676"/>
    </source>
</evidence>
<evidence type="ECO:0000256" key="10">
    <source>
        <dbReference type="ARBA" id="ARBA00023136"/>
    </source>
</evidence>
<keyword evidence="6 11" id="KW-0808">Transferase</keyword>
<reference evidence="14" key="1">
    <citation type="submission" date="2022-11" db="UniProtKB">
        <authorList>
            <consortium name="WormBaseParasite"/>
        </authorList>
    </citation>
    <scope>IDENTIFICATION</scope>
</reference>
<evidence type="ECO:0000256" key="9">
    <source>
        <dbReference type="ARBA" id="ARBA00022989"/>
    </source>
</evidence>
<keyword evidence="7 11" id="KW-0812">Transmembrane</keyword>
<feature type="transmembrane region" description="Helical" evidence="11">
    <location>
        <begin position="196"/>
        <end position="218"/>
    </location>
</feature>
<dbReference type="GO" id="GO:0004376">
    <property type="term" value="F:GPI mannosyltransferase activity"/>
    <property type="evidence" value="ECO:0007669"/>
    <property type="project" value="InterPro"/>
</dbReference>
<protein>
    <recommendedName>
        <fullName evidence="11">GPI mannosyltransferase 2</fullName>
        <ecNumber evidence="11">2.4.1.-</ecNumber>
    </recommendedName>
</protein>
<evidence type="ECO:0000256" key="6">
    <source>
        <dbReference type="ARBA" id="ARBA00022679"/>
    </source>
</evidence>
<evidence type="ECO:0000256" key="2">
    <source>
        <dbReference type="ARBA" id="ARBA00004687"/>
    </source>
</evidence>
<organism evidence="13 14">
    <name type="scientific">Ditylenchus dipsaci</name>
    <dbReference type="NCBI Taxonomy" id="166011"/>
    <lineage>
        <taxon>Eukaryota</taxon>
        <taxon>Metazoa</taxon>
        <taxon>Ecdysozoa</taxon>
        <taxon>Nematoda</taxon>
        <taxon>Chromadorea</taxon>
        <taxon>Rhabditida</taxon>
        <taxon>Tylenchina</taxon>
        <taxon>Tylenchomorpha</taxon>
        <taxon>Sphaerularioidea</taxon>
        <taxon>Anguinidae</taxon>
        <taxon>Anguininae</taxon>
        <taxon>Ditylenchus</taxon>
    </lineage>
</organism>
<dbReference type="Pfam" id="PF04188">
    <property type="entry name" value="Mannosyl_trans2"/>
    <property type="match status" value="1"/>
</dbReference>
<keyword evidence="8 11" id="KW-0256">Endoplasmic reticulum</keyword>
<dbReference type="WBParaSite" id="jg18727">
    <property type="protein sequence ID" value="jg18727"/>
    <property type="gene ID" value="jg18727"/>
</dbReference>
<comment type="function">
    <text evidence="11">Mannosyltransferase involved in glycosylphosphatidylinositol-anchor biosynthesis.</text>
</comment>
<dbReference type="GO" id="GO:0031501">
    <property type="term" value="C:mannosyltransferase complex"/>
    <property type="evidence" value="ECO:0007669"/>
    <property type="project" value="TreeGrafter"/>
</dbReference>
<comment type="similarity">
    <text evidence="3 11">Belongs to the PIGV family.</text>
</comment>
<dbReference type="PANTHER" id="PTHR12468">
    <property type="entry name" value="GPI MANNOSYLTRANSFERASE 2"/>
    <property type="match status" value="1"/>
</dbReference>
<dbReference type="EC" id="2.4.1.-" evidence="11"/>
<keyword evidence="10 11" id="KW-0472">Membrane</keyword>
<sequence length="385" mass="44599">MPRGKKKQQVFHQHLNQQQPNTFLQPERNDLQRPTNGAKISWSSNSDQVDENSIVQESVDSFDEQQEWNIEPRIVSFVTKQLDYPTDAFKGIPQTDLTRRDTVIQDLVGGLGCWDARHFLHIAEFGYTWESCLAFFLFDTGPYELIFCHAFRGVVLNNIIFVVNGLLLFRLAYILTGSLKEAIISVYIFCWSPASIFFSAVYSESLYMLFTFSAILFLQYEPNNRVRQILVSFILSFAFLTRSNGLTNIGYIGFHIMLEVVLRKSSDGKLEFEELNLNFFLKVFSKLPFLLLCFCIMVLPLRLFGFTVEEKFCTTSAAYQDERVVDYIQNANVSFVLPGNVGNMTWCSKDKDPAILMPAYYTEVQEKYWGVSLFGYWRLRKIPFF</sequence>
<evidence type="ECO:0000256" key="3">
    <source>
        <dbReference type="ARBA" id="ARBA00008698"/>
    </source>
</evidence>
<keyword evidence="9 11" id="KW-1133">Transmembrane helix</keyword>
<evidence type="ECO:0000256" key="12">
    <source>
        <dbReference type="SAM" id="MobiDB-lite"/>
    </source>
</evidence>
<keyword evidence="13" id="KW-1185">Reference proteome</keyword>
<evidence type="ECO:0000256" key="11">
    <source>
        <dbReference type="RuleBase" id="RU363112"/>
    </source>
</evidence>
<dbReference type="InterPro" id="IPR007315">
    <property type="entry name" value="PIG-V/Gpi18"/>
</dbReference>
<evidence type="ECO:0000256" key="4">
    <source>
        <dbReference type="ARBA" id="ARBA00022502"/>
    </source>
</evidence>
<dbReference type="GO" id="GO:0000009">
    <property type="term" value="F:alpha-1,6-mannosyltransferase activity"/>
    <property type="evidence" value="ECO:0007669"/>
    <property type="project" value="InterPro"/>
</dbReference>
<keyword evidence="4 11" id="KW-0337">GPI-anchor biosynthesis</keyword>
<feature type="transmembrane region" description="Helical" evidence="11">
    <location>
        <begin position="155"/>
        <end position="176"/>
    </location>
</feature>
<dbReference type="AlphaFoldDB" id="A0A915DDD6"/>
<feature type="transmembrane region" description="Helical" evidence="11">
    <location>
        <begin position="230"/>
        <end position="257"/>
    </location>
</feature>
<name>A0A915DDD6_9BILA</name>
<dbReference type="Proteomes" id="UP000887574">
    <property type="component" value="Unplaced"/>
</dbReference>
<feature type="transmembrane region" description="Helical" evidence="11">
    <location>
        <begin position="277"/>
        <end position="301"/>
    </location>
</feature>
<proteinExistence type="inferred from homology"/>
<evidence type="ECO:0000313" key="13">
    <source>
        <dbReference type="Proteomes" id="UP000887574"/>
    </source>
</evidence>